<evidence type="ECO:0000259" key="1">
    <source>
        <dbReference type="Pfam" id="PF01548"/>
    </source>
</evidence>
<dbReference type="Pfam" id="PF01548">
    <property type="entry name" value="DEDD_Tnp_IS110"/>
    <property type="match status" value="1"/>
</dbReference>
<protein>
    <submittedName>
        <fullName evidence="3">Transposase</fullName>
    </submittedName>
</protein>
<dbReference type="Pfam" id="PF02371">
    <property type="entry name" value="Transposase_20"/>
    <property type="match status" value="1"/>
</dbReference>
<feature type="domain" description="Transposase IS110-like N-terminal" evidence="1">
    <location>
        <begin position="5"/>
        <end position="149"/>
    </location>
</feature>
<dbReference type="InterPro" id="IPR047650">
    <property type="entry name" value="Transpos_IS110"/>
</dbReference>
<comment type="caution">
    <text evidence="3">The sequence shown here is derived from an EMBL/GenBank/DDBJ whole genome shotgun (WGS) entry which is preliminary data.</text>
</comment>
<organism evidence="3 4">
    <name type="scientific">Bradyrhizobium japonicum</name>
    <dbReference type="NCBI Taxonomy" id="375"/>
    <lineage>
        <taxon>Bacteria</taxon>
        <taxon>Pseudomonadati</taxon>
        <taxon>Pseudomonadota</taxon>
        <taxon>Alphaproteobacteria</taxon>
        <taxon>Hyphomicrobiales</taxon>
        <taxon>Nitrobacteraceae</taxon>
        <taxon>Bradyrhizobium</taxon>
    </lineage>
</organism>
<feature type="domain" description="Transposase IS116/IS110/IS902 C-terminal" evidence="2">
    <location>
        <begin position="212"/>
        <end position="291"/>
    </location>
</feature>
<dbReference type="InterPro" id="IPR003346">
    <property type="entry name" value="Transposase_20"/>
</dbReference>
<dbReference type="PANTHER" id="PTHR33055:SF3">
    <property type="entry name" value="PUTATIVE TRANSPOSASE FOR IS117-RELATED"/>
    <property type="match status" value="1"/>
</dbReference>
<dbReference type="NCBIfam" id="NF033542">
    <property type="entry name" value="transpos_IS110"/>
    <property type="match status" value="1"/>
</dbReference>
<reference evidence="3 4" key="1">
    <citation type="submission" date="2024-06" db="EMBL/GenBank/DDBJ databases">
        <title>Genomic Encyclopedia of Type Strains, Phase V (KMG-V): Genome sequencing to study the core and pangenomes of soil and plant-associated prokaryotes.</title>
        <authorList>
            <person name="Whitman W."/>
        </authorList>
    </citation>
    <scope>NUCLEOTIDE SEQUENCE [LARGE SCALE GENOMIC DNA]</scope>
    <source>
        <strain evidence="3 4">USDA 160</strain>
    </source>
</reference>
<dbReference type="EMBL" id="JBEPTQ010000002">
    <property type="protein sequence ID" value="MET4717632.1"/>
    <property type="molecule type" value="Genomic_DNA"/>
</dbReference>
<sequence length="345" mass="38222">MALFVGLDVSLKTTSICVVEADGSQVWEGKAESEPTALIKALIGWREQIALIGIEACPLSEWLYGALVESGFQIVCIETRHAQRFLSSRPNKTDRSDARGIAEMMRLGHYRAVHVKSKASQILRTTLIARRKFVDHMLAIEDTIRGLLKVHGLKLGLVHRARFATKVEAALADAPELRLAIEPLLDVRNAMRAKKALLDRQLSQMARKDEVCRRLMTVSGVGPIVSLSFKATIDDPARFKDSRAVAAHLGLTPRVYQSGEIDRSGNISKCGDKLMRHALYEAANSHLRIAKKWSVLRTWGIKLAKRVGAKKACVAVARKLAIIMHRMWVTGADFRFVQPSASNAT</sequence>
<dbReference type="Proteomes" id="UP001549291">
    <property type="component" value="Unassembled WGS sequence"/>
</dbReference>
<evidence type="ECO:0000313" key="3">
    <source>
        <dbReference type="EMBL" id="MET4717632.1"/>
    </source>
</evidence>
<dbReference type="PANTHER" id="PTHR33055">
    <property type="entry name" value="TRANSPOSASE FOR INSERTION SEQUENCE ELEMENT IS1111A"/>
    <property type="match status" value="1"/>
</dbReference>
<dbReference type="InterPro" id="IPR002525">
    <property type="entry name" value="Transp_IS110-like_N"/>
</dbReference>
<evidence type="ECO:0000259" key="2">
    <source>
        <dbReference type="Pfam" id="PF02371"/>
    </source>
</evidence>
<gene>
    <name evidence="3" type="ORF">ABIF63_001738</name>
</gene>
<evidence type="ECO:0000313" key="4">
    <source>
        <dbReference type="Proteomes" id="UP001549291"/>
    </source>
</evidence>
<name>A0ABV2RL18_BRAJP</name>
<keyword evidence="4" id="KW-1185">Reference proteome</keyword>
<proteinExistence type="predicted"/>
<accession>A0ABV2RL18</accession>
<dbReference type="RefSeq" id="WP_038959696.1">
    <property type="nucleotide sequence ID" value="NZ_CP066351.1"/>
</dbReference>